<accession>A0A1G2H383</accession>
<dbReference type="InterPro" id="IPR035987">
    <property type="entry name" value="Ribosomal_uS8_sf"/>
</dbReference>
<dbReference type="InterPro" id="IPR000630">
    <property type="entry name" value="Ribosomal_uS8"/>
</dbReference>
<evidence type="ECO:0000256" key="2">
    <source>
        <dbReference type="ARBA" id="ARBA00022980"/>
    </source>
</evidence>
<gene>
    <name evidence="5" type="primary">rpsH</name>
    <name evidence="7" type="ORF">A3J04_03250</name>
</gene>
<dbReference type="Gene3D" id="3.30.1490.10">
    <property type="match status" value="1"/>
</dbReference>
<dbReference type="GO" id="GO:1990904">
    <property type="term" value="C:ribonucleoprotein complex"/>
    <property type="evidence" value="ECO:0007669"/>
    <property type="project" value="UniProtKB-KW"/>
</dbReference>
<comment type="function">
    <text evidence="5">One of the primary rRNA binding proteins, it binds directly to 16S rRNA central domain where it helps coordinate assembly of the platform of the 30S subunit.</text>
</comment>
<dbReference type="FunFam" id="3.30.1490.10:FF:000001">
    <property type="entry name" value="30S ribosomal protein S8"/>
    <property type="match status" value="1"/>
</dbReference>
<keyword evidence="2 5" id="KW-0689">Ribosomal protein</keyword>
<comment type="caution">
    <text evidence="7">The sequence shown here is derived from an EMBL/GenBank/DDBJ whole genome shotgun (WGS) entry which is preliminary data.</text>
</comment>
<dbReference type="GO" id="GO:0006412">
    <property type="term" value="P:translation"/>
    <property type="evidence" value="ECO:0007669"/>
    <property type="project" value="UniProtKB-UniRule"/>
</dbReference>
<sequence>MVKDPVADLLVRLKNAQAVKKESTTVPYSALLWEIAKVLEGAGFISKIDRKGKRVRRFLEATLVYNENGEGRISGARRISKQSKRVYKKAKELYPVKHGQGIEVVSTSHGVMTAAEARKGGVGGEILFEIW</sequence>
<evidence type="ECO:0000256" key="1">
    <source>
        <dbReference type="ARBA" id="ARBA00006471"/>
    </source>
</evidence>
<evidence type="ECO:0000313" key="7">
    <source>
        <dbReference type="EMBL" id="OGZ56809.1"/>
    </source>
</evidence>
<dbReference type="HAMAP" id="MF_01302_B">
    <property type="entry name" value="Ribosomal_uS8_B"/>
    <property type="match status" value="1"/>
</dbReference>
<reference evidence="7 8" key="1">
    <citation type="journal article" date="2016" name="Nat. Commun.">
        <title>Thousands of microbial genomes shed light on interconnected biogeochemical processes in an aquifer system.</title>
        <authorList>
            <person name="Anantharaman K."/>
            <person name="Brown C.T."/>
            <person name="Hug L.A."/>
            <person name="Sharon I."/>
            <person name="Castelle C.J."/>
            <person name="Probst A.J."/>
            <person name="Thomas B.C."/>
            <person name="Singh A."/>
            <person name="Wilkins M.J."/>
            <person name="Karaoz U."/>
            <person name="Brodie E.L."/>
            <person name="Williams K.H."/>
            <person name="Hubbard S.S."/>
            <person name="Banfield J.F."/>
        </authorList>
    </citation>
    <scope>NUCLEOTIDE SEQUENCE [LARGE SCALE GENOMIC DNA]</scope>
</reference>
<evidence type="ECO:0000256" key="6">
    <source>
        <dbReference type="RuleBase" id="RU003660"/>
    </source>
</evidence>
<name>A0A1G2H383_9BACT</name>
<organism evidence="7 8">
    <name type="scientific">Candidatus Ryanbacteria bacterium RIFCSPLOWO2_02_FULL_47_14</name>
    <dbReference type="NCBI Taxonomy" id="1802129"/>
    <lineage>
        <taxon>Bacteria</taxon>
        <taxon>Candidatus Ryaniibacteriota</taxon>
    </lineage>
</organism>
<dbReference type="Gene3D" id="3.30.1370.30">
    <property type="match status" value="1"/>
</dbReference>
<dbReference type="GO" id="GO:0003735">
    <property type="term" value="F:structural constituent of ribosome"/>
    <property type="evidence" value="ECO:0007669"/>
    <property type="project" value="InterPro"/>
</dbReference>
<keyword evidence="5" id="KW-0699">rRNA-binding</keyword>
<dbReference type="GO" id="GO:0005737">
    <property type="term" value="C:cytoplasm"/>
    <property type="evidence" value="ECO:0007669"/>
    <property type="project" value="UniProtKB-ARBA"/>
</dbReference>
<dbReference type="EMBL" id="MHNZ01000007">
    <property type="protein sequence ID" value="OGZ56809.1"/>
    <property type="molecule type" value="Genomic_DNA"/>
</dbReference>
<dbReference type="Pfam" id="PF00410">
    <property type="entry name" value="Ribosomal_S8"/>
    <property type="match status" value="1"/>
</dbReference>
<comment type="similarity">
    <text evidence="1 5 6">Belongs to the universal ribosomal protein uS8 family.</text>
</comment>
<evidence type="ECO:0000313" key="8">
    <source>
        <dbReference type="Proteomes" id="UP000177954"/>
    </source>
</evidence>
<comment type="subunit">
    <text evidence="5">Part of the 30S ribosomal subunit. Contacts proteins S5 and S12.</text>
</comment>
<proteinExistence type="inferred from homology"/>
<dbReference type="STRING" id="1802129.A3J04_03250"/>
<keyword evidence="5" id="KW-0694">RNA-binding</keyword>
<evidence type="ECO:0000256" key="3">
    <source>
        <dbReference type="ARBA" id="ARBA00023274"/>
    </source>
</evidence>
<evidence type="ECO:0000256" key="5">
    <source>
        <dbReference type="HAMAP-Rule" id="MF_01302"/>
    </source>
</evidence>
<dbReference type="SUPFAM" id="SSF56047">
    <property type="entry name" value="Ribosomal protein S8"/>
    <property type="match status" value="1"/>
</dbReference>
<dbReference type="AlphaFoldDB" id="A0A1G2H383"/>
<dbReference type="GO" id="GO:0019843">
    <property type="term" value="F:rRNA binding"/>
    <property type="evidence" value="ECO:0007669"/>
    <property type="project" value="UniProtKB-UniRule"/>
</dbReference>
<dbReference type="PROSITE" id="PS00053">
    <property type="entry name" value="RIBOSOMAL_S8"/>
    <property type="match status" value="1"/>
</dbReference>
<protein>
    <recommendedName>
        <fullName evidence="4 5">Small ribosomal subunit protein uS8</fullName>
    </recommendedName>
</protein>
<dbReference type="Proteomes" id="UP000177954">
    <property type="component" value="Unassembled WGS sequence"/>
</dbReference>
<evidence type="ECO:0000256" key="4">
    <source>
        <dbReference type="ARBA" id="ARBA00035258"/>
    </source>
</evidence>
<dbReference type="PANTHER" id="PTHR11758">
    <property type="entry name" value="40S RIBOSOMAL PROTEIN S15A"/>
    <property type="match status" value="1"/>
</dbReference>
<dbReference type="InterPro" id="IPR047863">
    <property type="entry name" value="Ribosomal_uS8_CS"/>
</dbReference>
<keyword evidence="3 5" id="KW-0687">Ribonucleoprotein</keyword>
<dbReference type="NCBIfam" id="NF001109">
    <property type="entry name" value="PRK00136.1"/>
    <property type="match status" value="1"/>
</dbReference>
<dbReference type="GO" id="GO:0005840">
    <property type="term" value="C:ribosome"/>
    <property type="evidence" value="ECO:0007669"/>
    <property type="project" value="UniProtKB-KW"/>
</dbReference>